<evidence type="ECO:0000256" key="10">
    <source>
        <dbReference type="ARBA" id="ARBA00025699"/>
    </source>
</evidence>
<dbReference type="GO" id="GO:0032259">
    <property type="term" value="P:methylation"/>
    <property type="evidence" value="ECO:0007669"/>
    <property type="project" value="UniProtKB-KW"/>
</dbReference>
<dbReference type="PANTHER" id="PTHR30027">
    <property type="entry name" value="RIBOSOMAL RNA SMALL SUBUNIT METHYLTRANSFERASE E"/>
    <property type="match status" value="1"/>
</dbReference>
<comment type="catalytic activity">
    <reaction evidence="12">
        <text>uridine(1498) in 16S rRNA + S-adenosyl-L-methionine = N(3)-methyluridine(1498) in 16S rRNA + S-adenosyl-L-homocysteine + H(+)</text>
        <dbReference type="Rhea" id="RHEA:42920"/>
        <dbReference type="Rhea" id="RHEA-COMP:10283"/>
        <dbReference type="Rhea" id="RHEA-COMP:10284"/>
        <dbReference type="ChEBI" id="CHEBI:15378"/>
        <dbReference type="ChEBI" id="CHEBI:57856"/>
        <dbReference type="ChEBI" id="CHEBI:59789"/>
        <dbReference type="ChEBI" id="CHEBI:65315"/>
        <dbReference type="ChEBI" id="CHEBI:74502"/>
        <dbReference type="EC" id="2.1.1.193"/>
    </reaction>
</comment>
<evidence type="ECO:0000256" key="2">
    <source>
        <dbReference type="ARBA" id="ARBA00005528"/>
    </source>
</evidence>
<keyword evidence="7 17" id="KW-0489">Methyltransferase</keyword>
<evidence type="ECO:0000313" key="17">
    <source>
        <dbReference type="EMBL" id="MFC2926523.1"/>
    </source>
</evidence>
<dbReference type="Proteomes" id="UP001595379">
    <property type="component" value="Unassembled WGS sequence"/>
</dbReference>
<evidence type="ECO:0000256" key="5">
    <source>
        <dbReference type="ARBA" id="ARBA00022490"/>
    </source>
</evidence>
<dbReference type="EC" id="2.1.1.193" evidence="3"/>
<dbReference type="RefSeq" id="WP_380214474.1">
    <property type="nucleotide sequence ID" value="NZ_JBHRSV010000019.1"/>
</dbReference>
<dbReference type="NCBIfam" id="TIGR00046">
    <property type="entry name" value="RsmE family RNA methyltransferase"/>
    <property type="match status" value="2"/>
</dbReference>
<dbReference type="SUPFAM" id="SSF88697">
    <property type="entry name" value="PUA domain-like"/>
    <property type="match status" value="1"/>
</dbReference>
<dbReference type="InterPro" id="IPR015947">
    <property type="entry name" value="PUA-like_sf"/>
</dbReference>
<dbReference type="Gene3D" id="3.40.1280.10">
    <property type="match status" value="2"/>
</dbReference>
<feature type="domain" description="DUF559" evidence="15">
    <location>
        <begin position="230"/>
        <end position="333"/>
    </location>
</feature>
<gene>
    <name evidence="17" type="ORF">ACFOOR_10440</name>
</gene>
<evidence type="ECO:0000256" key="11">
    <source>
        <dbReference type="ARBA" id="ARBA00033196"/>
    </source>
</evidence>
<keyword evidence="8 17" id="KW-0808">Transferase</keyword>
<keyword evidence="9" id="KW-0949">S-adenosyl-L-methionine</keyword>
<dbReference type="InterPro" id="IPR047216">
    <property type="entry name" value="Endonuclease_DUF559_bact"/>
</dbReference>
<proteinExistence type="inferred from homology"/>
<protein>
    <recommendedName>
        <fullName evidence="4">Ribosomal RNA small subunit methyltransferase E</fullName>
        <ecNumber evidence="3">2.1.1.193</ecNumber>
    </recommendedName>
    <alternativeName>
        <fullName evidence="11">16S rRNA m3U1498 methyltransferase</fullName>
    </alternativeName>
</protein>
<evidence type="ECO:0000256" key="1">
    <source>
        <dbReference type="ARBA" id="ARBA00004496"/>
    </source>
</evidence>
<dbReference type="PANTHER" id="PTHR30027:SF3">
    <property type="entry name" value="16S RRNA (URACIL(1498)-N(3))-METHYLTRANSFERASE"/>
    <property type="match status" value="1"/>
</dbReference>
<feature type="domain" description="Ribosomal RNA small subunit methyltransferase E methyltransferase" evidence="14">
    <location>
        <begin position="366"/>
        <end position="415"/>
    </location>
</feature>
<evidence type="ECO:0000256" key="6">
    <source>
        <dbReference type="ARBA" id="ARBA00022552"/>
    </source>
</evidence>
<evidence type="ECO:0000256" key="8">
    <source>
        <dbReference type="ARBA" id="ARBA00022679"/>
    </source>
</evidence>
<dbReference type="InterPro" id="IPR046887">
    <property type="entry name" value="RsmE_PUA-like"/>
</dbReference>
<evidence type="ECO:0000256" key="3">
    <source>
        <dbReference type="ARBA" id="ARBA00012328"/>
    </source>
</evidence>
<evidence type="ECO:0000256" key="7">
    <source>
        <dbReference type="ARBA" id="ARBA00022603"/>
    </source>
</evidence>
<organism evidence="17 18">
    <name type="scientific">Hyphobacterium vulgare</name>
    <dbReference type="NCBI Taxonomy" id="1736751"/>
    <lineage>
        <taxon>Bacteria</taxon>
        <taxon>Pseudomonadati</taxon>
        <taxon>Pseudomonadota</taxon>
        <taxon>Alphaproteobacteria</taxon>
        <taxon>Maricaulales</taxon>
        <taxon>Maricaulaceae</taxon>
        <taxon>Hyphobacterium</taxon>
    </lineage>
</organism>
<dbReference type="InterPro" id="IPR046886">
    <property type="entry name" value="RsmE_MTase_dom"/>
</dbReference>
<dbReference type="SUPFAM" id="SSF52980">
    <property type="entry name" value="Restriction endonuclease-like"/>
    <property type="match status" value="1"/>
</dbReference>
<dbReference type="CDD" id="cd01038">
    <property type="entry name" value="Endonuclease_DUF559"/>
    <property type="match status" value="1"/>
</dbReference>
<keyword evidence="6" id="KW-0698">rRNA processing</keyword>
<accession>A0ABV6ZYS6</accession>
<evidence type="ECO:0000256" key="9">
    <source>
        <dbReference type="ARBA" id="ARBA00022691"/>
    </source>
</evidence>
<evidence type="ECO:0000256" key="13">
    <source>
        <dbReference type="SAM" id="MobiDB-lite"/>
    </source>
</evidence>
<dbReference type="Pfam" id="PF20260">
    <property type="entry name" value="PUA_4"/>
    <property type="match status" value="1"/>
</dbReference>
<dbReference type="InterPro" id="IPR011335">
    <property type="entry name" value="Restrct_endonuc-II-like"/>
</dbReference>
<feature type="domain" description="Ribosomal RNA small subunit methyltransferase E PUA-like" evidence="16">
    <location>
        <begin position="21"/>
        <end position="65"/>
    </location>
</feature>
<evidence type="ECO:0000256" key="12">
    <source>
        <dbReference type="ARBA" id="ARBA00047944"/>
    </source>
</evidence>
<evidence type="ECO:0000259" key="16">
    <source>
        <dbReference type="Pfam" id="PF20260"/>
    </source>
</evidence>
<comment type="caution">
    <text evidence="17">The sequence shown here is derived from an EMBL/GenBank/DDBJ whole genome shotgun (WGS) entry which is preliminary data.</text>
</comment>
<keyword evidence="5" id="KW-0963">Cytoplasm</keyword>
<feature type="region of interest" description="Disordered" evidence="13">
    <location>
        <begin position="337"/>
        <end position="359"/>
    </location>
</feature>
<dbReference type="SUPFAM" id="SSF75217">
    <property type="entry name" value="alpha/beta knot"/>
    <property type="match status" value="2"/>
</dbReference>
<dbReference type="InterPro" id="IPR029026">
    <property type="entry name" value="tRNA_m1G_MTases_N"/>
</dbReference>
<dbReference type="EMBL" id="JBHRSV010000019">
    <property type="protein sequence ID" value="MFC2926523.1"/>
    <property type="molecule type" value="Genomic_DNA"/>
</dbReference>
<keyword evidence="18" id="KW-1185">Reference proteome</keyword>
<dbReference type="Pfam" id="PF04452">
    <property type="entry name" value="Methyltrans_RNA"/>
    <property type="match status" value="2"/>
</dbReference>
<dbReference type="CDD" id="cd18084">
    <property type="entry name" value="RsmE-like"/>
    <property type="match status" value="1"/>
</dbReference>
<evidence type="ECO:0000313" key="18">
    <source>
        <dbReference type="Proteomes" id="UP001595379"/>
    </source>
</evidence>
<name>A0ABV6ZYS6_9PROT</name>
<comment type="function">
    <text evidence="10">Specifically methylates the N3 position of the uracil ring of uridine 1498 (m3U1498) in 16S rRNA. Acts on the fully assembled 30S ribosomal subunit.</text>
</comment>
<evidence type="ECO:0000259" key="15">
    <source>
        <dbReference type="Pfam" id="PF04480"/>
    </source>
</evidence>
<sequence length="422" mass="46219">MNIPRLHLDQPLREGGELRLGKEDTHYLVTVMRRGAGDPVRVFNARDGEWQAEVREASRKAAVLTLGAQLRAAQPVPDLDLLFAPVKKARTDFIVEKATELGVRRIRPVMTRFTQAERVRTDRFQALAKEAAEQTERLDIPEICDADTLDRVLDSWDETRVLFYCDEAGDDPDAPWGGDTGRAGPAIEVLRSLHPTPTLPSRGGSQDGASLPPPSGKGRGGGRPLSETRTLAQAKRLRERPTEAEHALWAILKQLKRPGLHFRRQVAVGPYIADFACLSARLIVEADGGGHGKESDFKRDCWFHENGYRVLRFWNNEISSNPEGIAERIGAELEVHPTPALPSRGGSPDSVSLPPPPGEGRGGGLRAAILIGPEGGFSPEERARLRSLPFVRVISLGPRILRADTAAVAALTLWQAVCGDWA</sequence>
<dbReference type="InterPro" id="IPR007569">
    <property type="entry name" value="DUF559"/>
</dbReference>
<comment type="subcellular location">
    <subcellularLocation>
        <location evidence="1">Cytoplasm</location>
    </subcellularLocation>
</comment>
<feature type="region of interest" description="Disordered" evidence="13">
    <location>
        <begin position="194"/>
        <end position="229"/>
    </location>
</feature>
<dbReference type="InterPro" id="IPR029028">
    <property type="entry name" value="Alpha/beta_knot_MTases"/>
</dbReference>
<dbReference type="InterPro" id="IPR006700">
    <property type="entry name" value="RsmE"/>
</dbReference>
<evidence type="ECO:0000259" key="14">
    <source>
        <dbReference type="Pfam" id="PF04452"/>
    </source>
</evidence>
<dbReference type="Gene3D" id="2.40.240.20">
    <property type="entry name" value="Hypothetical PUA domain-like, domain 1"/>
    <property type="match status" value="1"/>
</dbReference>
<evidence type="ECO:0000256" key="4">
    <source>
        <dbReference type="ARBA" id="ARBA00013673"/>
    </source>
</evidence>
<feature type="domain" description="Ribosomal RNA small subunit methyltransferase E methyltransferase" evidence="14">
    <location>
        <begin position="75"/>
        <end position="171"/>
    </location>
</feature>
<dbReference type="Gene3D" id="3.40.960.10">
    <property type="entry name" value="VSR Endonuclease"/>
    <property type="match status" value="1"/>
</dbReference>
<dbReference type="GO" id="GO:0008168">
    <property type="term" value="F:methyltransferase activity"/>
    <property type="evidence" value="ECO:0007669"/>
    <property type="project" value="UniProtKB-KW"/>
</dbReference>
<dbReference type="Pfam" id="PF04480">
    <property type="entry name" value="DUF559"/>
    <property type="match status" value="1"/>
</dbReference>
<reference evidence="18" key="1">
    <citation type="journal article" date="2019" name="Int. J. Syst. Evol. Microbiol.">
        <title>The Global Catalogue of Microorganisms (GCM) 10K type strain sequencing project: providing services to taxonomists for standard genome sequencing and annotation.</title>
        <authorList>
            <consortium name="The Broad Institute Genomics Platform"/>
            <consortium name="The Broad Institute Genome Sequencing Center for Infectious Disease"/>
            <person name="Wu L."/>
            <person name="Ma J."/>
        </authorList>
    </citation>
    <scope>NUCLEOTIDE SEQUENCE [LARGE SCALE GENOMIC DNA]</scope>
    <source>
        <strain evidence="18">KCTC 52487</strain>
    </source>
</reference>
<comment type="similarity">
    <text evidence="2">Belongs to the RNA methyltransferase RsmE family.</text>
</comment>